<comment type="similarity">
    <text evidence="1">Belongs to the Rpn/YhgA-like nuclease family.</text>
</comment>
<dbReference type="GO" id="GO:1990238">
    <property type="term" value="F:double-stranded DNA endonuclease activity"/>
    <property type="evidence" value="ECO:0007669"/>
    <property type="project" value="TreeGrafter"/>
</dbReference>
<evidence type="ECO:0000256" key="1">
    <source>
        <dbReference type="ARBA" id="ARBA00009787"/>
    </source>
</evidence>
<reference evidence="3 4" key="1">
    <citation type="submission" date="2016-11" db="EMBL/GenBank/DDBJ databases">
        <authorList>
            <person name="Jaros S."/>
            <person name="Januszkiewicz K."/>
            <person name="Wedrychowicz H."/>
        </authorList>
    </citation>
    <scope>NUCLEOTIDE SEQUENCE [LARGE SCALE GENOMIC DNA]</scope>
    <source>
        <strain evidence="3 4">DSM 21637</strain>
    </source>
</reference>
<protein>
    <recommendedName>
        <fullName evidence="2">Transposase (putative) YhgA-like domain-containing protein</fullName>
    </recommendedName>
</protein>
<dbReference type="Proteomes" id="UP000182350">
    <property type="component" value="Unassembled WGS sequence"/>
</dbReference>
<dbReference type="GO" id="GO:0006310">
    <property type="term" value="P:DNA recombination"/>
    <property type="evidence" value="ECO:0007669"/>
    <property type="project" value="TreeGrafter"/>
</dbReference>
<name>A0A1K1V7Z3_9GAMM</name>
<dbReference type="PANTHER" id="PTHR34611">
    <property type="match status" value="1"/>
</dbReference>
<dbReference type="PANTHER" id="PTHR34611:SF2">
    <property type="entry name" value="INACTIVE RECOMBINATION-PROMOTING NUCLEASE-LIKE PROTEIN RPNE-RELATED"/>
    <property type="match status" value="1"/>
</dbReference>
<dbReference type="EMBL" id="FPJW01000002">
    <property type="protein sequence ID" value="SFX20884.1"/>
    <property type="molecule type" value="Genomic_DNA"/>
</dbReference>
<dbReference type="InterPro" id="IPR010106">
    <property type="entry name" value="RpnA"/>
</dbReference>
<proteinExistence type="inferred from homology"/>
<feature type="domain" description="Transposase (putative) YhgA-like" evidence="2">
    <location>
        <begin position="5"/>
        <end position="214"/>
    </location>
</feature>
<dbReference type="OrthoDB" id="5562276at2"/>
<dbReference type="AlphaFoldDB" id="A0A1K1V7Z3"/>
<organism evidence="3 4">
    <name type="scientific">Marinospirillum alkaliphilum DSM 21637</name>
    <dbReference type="NCBI Taxonomy" id="1122209"/>
    <lineage>
        <taxon>Bacteria</taxon>
        <taxon>Pseudomonadati</taxon>
        <taxon>Pseudomonadota</taxon>
        <taxon>Gammaproteobacteria</taxon>
        <taxon>Oceanospirillales</taxon>
        <taxon>Oceanospirillaceae</taxon>
        <taxon>Marinospirillum</taxon>
    </lineage>
</organism>
<gene>
    <name evidence="3" type="ORF">SAMN02745752_00811</name>
</gene>
<evidence type="ECO:0000313" key="4">
    <source>
        <dbReference type="Proteomes" id="UP000182350"/>
    </source>
</evidence>
<accession>A0A1K1V7Z3</accession>
<evidence type="ECO:0000313" key="3">
    <source>
        <dbReference type="EMBL" id="SFX20884.1"/>
    </source>
</evidence>
<dbReference type="STRING" id="1122209.SAMN02745752_00811"/>
<dbReference type="RefSeq" id="WP_072325056.1">
    <property type="nucleotide sequence ID" value="NZ_FPJW01000002.1"/>
</dbReference>
<dbReference type="NCBIfam" id="TIGR01784">
    <property type="entry name" value="T_den_put_tspse"/>
    <property type="match status" value="1"/>
</dbReference>
<dbReference type="InterPro" id="IPR051699">
    <property type="entry name" value="Rpn/YhgA-like_nuclease"/>
</dbReference>
<dbReference type="Pfam" id="PF04754">
    <property type="entry name" value="Transposase_31"/>
    <property type="match status" value="1"/>
</dbReference>
<sequence length="331" mass="38436">MSRYHDKAYKELFSYPEFVQQLMEGFAPPEISCRLDFSTLENLPGNYITPLMDERFEDVVWSVQFKPEVGEQTPATLYLCILLEFQSSIDRTMPLRMLHYVAAFYHQLLKHKRASLKEGLPLVFPVVLYNGSRPWNAAEEMQTLLQPVPAYLKSYQPQLRYYLVDESRYTTEELEQRNTPLSSLFTIENSHSPEALQQSVQRLVSVLQQHPDKQRLDKLLLRWFKQHLHNRKVRVNLEPLTSLMEAPDMLAENLERMVKEWKQKGYEQGMAEGIAEGVEKGIEQGIEKGIATARTQMASRLLQRGLSDAEVAELLELDLQQVQTIKAQQLH</sequence>
<evidence type="ECO:0000259" key="2">
    <source>
        <dbReference type="Pfam" id="PF04754"/>
    </source>
</evidence>
<dbReference type="InterPro" id="IPR006842">
    <property type="entry name" value="Transposase_31"/>
</dbReference>
<keyword evidence="4" id="KW-1185">Reference proteome</keyword>